<dbReference type="RefSeq" id="WP_341414146.1">
    <property type="nucleotide sequence ID" value="NZ_JBBPCC010000002.1"/>
</dbReference>
<evidence type="ECO:0000259" key="1">
    <source>
        <dbReference type="Pfam" id="PF05569"/>
    </source>
</evidence>
<dbReference type="CDD" id="cd07326">
    <property type="entry name" value="M56_BlaR1_MecR1_like"/>
    <property type="match status" value="1"/>
</dbReference>
<dbReference type="EMBL" id="JBBPCC010000002">
    <property type="protein sequence ID" value="MEK8127086.1"/>
    <property type="molecule type" value="Genomic_DNA"/>
</dbReference>
<comment type="caution">
    <text evidence="2">The sequence shown here is derived from an EMBL/GenBank/DDBJ whole genome shotgun (WGS) entry which is preliminary data.</text>
</comment>
<dbReference type="InterPro" id="IPR008756">
    <property type="entry name" value="Peptidase_M56"/>
</dbReference>
<name>A0ABU9DDZ5_9BACL</name>
<dbReference type="PANTHER" id="PTHR34978">
    <property type="entry name" value="POSSIBLE SENSOR-TRANSDUCER PROTEIN BLAR"/>
    <property type="match status" value="1"/>
</dbReference>
<evidence type="ECO:0000313" key="3">
    <source>
        <dbReference type="Proteomes" id="UP001469365"/>
    </source>
</evidence>
<reference evidence="2 3" key="1">
    <citation type="submission" date="2024-04" db="EMBL/GenBank/DDBJ databases">
        <title>draft genome sequnece of Paenibacillus filicis.</title>
        <authorList>
            <person name="Kim D.-U."/>
        </authorList>
    </citation>
    <scope>NUCLEOTIDE SEQUENCE [LARGE SCALE GENOMIC DNA]</scope>
    <source>
        <strain evidence="2 3">KACC14197</strain>
    </source>
</reference>
<feature type="domain" description="Peptidase M56" evidence="1">
    <location>
        <begin position="11"/>
        <end position="93"/>
    </location>
</feature>
<protein>
    <submittedName>
        <fullName evidence="2">M56 family metallopeptidase</fullName>
    </submittedName>
</protein>
<dbReference type="PANTHER" id="PTHR34978:SF3">
    <property type="entry name" value="SLR0241 PROTEIN"/>
    <property type="match status" value="1"/>
</dbReference>
<keyword evidence="3" id="KW-1185">Reference proteome</keyword>
<accession>A0ABU9DDZ5</accession>
<sequence length="152" mass="18103">MRDEGFVALAIGMRKPIIVISTQVLETFSSDEVKAILLHEWHHCRNLDNVKMFLMTLLTEAFGYWPIMKPVFRYYQIWTELLADRFAIHQMGTELHLASCPSGGSRSIRLPFILRHLRCIIKSCRCLSRISRYRSRYRCLDHYWHPFRCCCY</sequence>
<gene>
    <name evidence="2" type="ORF">WMW72_04085</name>
</gene>
<evidence type="ECO:0000313" key="2">
    <source>
        <dbReference type="EMBL" id="MEK8127086.1"/>
    </source>
</evidence>
<dbReference type="Gene3D" id="3.30.2010.10">
    <property type="entry name" value="Metalloproteases ('zincins'), catalytic domain"/>
    <property type="match status" value="1"/>
</dbReference>
<organism evidence="2 3">
    <name type="scientific">Paenibacillus filicis</name>
    <dbReference type="NCBI Taxonomy" id="669464"/>
    <lineage>
        <taxon>Bacteria</taxon>
        <taxon>Bacillati</taxon>
        <taxon>Bacillota</taxon>
        <taxon>Bacilli</taxon>
        <taxon>Bacillales</taxon>
        <taxon>Paenibacillaceae</taxon>
        <taxon>Paenibacillus</taxon>
    </lineage>
</organism>
<dbReference type="InterPro" id="IPR052173">
    <property type="entry name" value="Beta-lactam_resp_regulator"/>
</dbReference>
<dbReference type="Pfam" id="PF05569">
    <property type="entry name" value="Peptidase_M56"/>
    <property type="match status" value="1"/>
</dbReference>
<proteinExistence type="predicted"/>
<dbReference type="Proteomes" id="UP001469365">
    <property type="component" value="Unassembled WGS sequence"/>
</dbReference>